<keyword evidence="2" id="KW-0732">Signal</keyword>
<feature type="region of interest" description="Disordered" evidence="1">
    <location>
        <begin position="67"/>
        <end position="215"/>
    </location>
</feature>
<evidence type="ECO:0000313" key="3">
    <source>
        <dbReference type="EMBL" id="KAI6649151.1"/>
    </source>
</evidence>
<dbReference type="AlphaFoldDB" id="A0AAV7JL16"/>
<protein>
    <submittedName>
        <fullName evidence="3">Uncharacterized protein</fullName>
    </submittedName>
</protein>
<organism evidence="3 4">
    <name type="scientific">Oopsacas minuta</name>
    <dbReference type="NCBI Taxonomy" id="111878"/>
    <lineage>
        <taxon>Eukaryota</taxon>
        <taxon>Metazoa</taxon>
        <taxon>Porifera</taxon>
        <taxon>Hexactinellida</taxon>
        <taxon>Hexasterophora</taxon>
        <taxon>Lyssacinosida</taxon>
        <taxon>Leucopsacidae</taxon>
        <taxon>Oopsacas</taxon>
    </lineage>
</organism>
<feature type="compositionally biased region" description="Polar residues" evidence="1">
    <location>
        <begin position="105"/>
        <end position="114"/>
    </location>
</feature>
<feature type="compositionally biased region" description="Basic residues" evidence="1">
    <location>
        <begin position="87"/>
        <end position="104"/>
    </location>
</feature>
<feature type="signal peptide" evidence="2">
    <location>
        <begin position="1"/>
        <end position="20"/>
    </location>
</feature>
<evidence type="ECO:0000313" key="4">
    <source>
        <dbReference type="Proteomes" id="UP001165289"/>
    </source>
</evidence>
<sequence>MEFINILSLAFLISAIGCYAELSYNCSKNRIFLTEEFSLYYDTINPIHEVLIQTSLHQLRRDIGEGAKVTRVDRGHNSDLQDGQIRPKPKPKPIATTKHHHPNTKQHPTTKSTPNPEPHPVTTSANPEPHAETTTTADSISTTPRPVPVRTTTTPEGRRTTTPEGRRTTQTTTPEGRRTTQTTTTTPEGRRTTPTTTPEQRRTTPPVTTTPPPSQPIVIDLEVEVEMGRGSSLVLSIDTQGKYVNDFLLVIGQPITRLTANSLLGAIKGLEVLGQLMGTNQKGDRYLRECTVF</sequence>
<dbReference type="Proteomes" id="UP001165289">
    <property type="component" value="Unassembled WGS sequence"/>
</dbReference>
<dbReference type="EMBL" id="JAKMXF010000321">
    <property type="protein sequence ID" value="KAI6649151.1"/>
    <property type="molecule type" value="Genomic_DNA"/>
</dbReference>
<gene>
    <name evidence="3" type="ORF">LOD99_11520</name>
</gene>
<keyword evidence="4" id="KW-1185">Reference proteome</keyword>
<feature type="compositionally biased region" description="Basic and acidic residues" evidence="1">
    <location>
        <begin position="156"/>
        <end position="167"/>
    </location>
</feature>
<feature type="compositionally biased region" description="Low complexity" evidence="1">
    <location>
        <begin position="133"/>
        <end position="155"/>
    </location>
</feature>
<comment type="caution">
    <text evidence="3">The sequence shown here is derived from an EMBL/GenBank/DDBJ whole genome shotgun (WGS) entry which is preliminary data.</text>
</comment>
<name>A0AAV7JL16_9METZ</name>
<evidence type="ECO:0000256" key="2">
    <source>
        <dbReference type="SAM" id="SignalP"/>
    </source>
</evidence>
<feature type="chain" id="PRO_5043899745" evidence="2">
    <location>
        <begin position="21"/>
        <end position="293"/>
    </location>
</feature>
<accession>A0AAV7JL16</accession>
<feature type="compositionally biased region" description="Low complexity" evidence="1">
    <location>
        <begin position="168"/>
        <end position="207"/>
    </location>
</feature>
<reference evidence="3 4" key="1">
    <citation type="journal article" date="2023" name="BMC Biol.">
        <title>The compact genome of the sponge Oopsacas minuta (Hexactinellida) is lacking key metazoan core genes.</title>
        <authorList>
            <person name="Santini S."/>
            <person name="Schenkelaars Q."/>
            <person name="Jourda C."/>
            <person name="Duchesne M."/>
            <person name="Belahbib H."/>
            <person name="Rocher C."/>
            <person name="Selva M."/>
            <person name="Riesgo A."/>
            <person name="Vervoort M."/>
            <person name="Leys S.P."/>
            <person name="Kodjabachian L."/>
            <person name="Le Bivic A."/>
            <person name="Borchiellini C."/>
            <person name="Claverie J.M."/>
            <person name="Renard E."/>
        </authorList>
    </citation>
    <scope>NUCLEOTIDE SEQUENCE [LARGE SCALE GENOMIC DNA]</scope>
    <source>
        <strain evidence="3">SPO-2</strain>
    </source>
</reference>
<feature type="compositionally biased region" description="Basic and acidic residues" evidence="1">
    <location>
        <begin position="67"/>
        <end position="79"/>
    </location>
</feature>
<evidence type="ECO:0000256" key="1">
    <source>
        <dbReference type="SAM" id="MobiDB-lite"/>
    </source>
</evidence>
<proteinExistence type="predicted"/>